<feature type="region of interest" description="Disordered" evidence="1">
    <location>
        <begin position="1"/>
        <end position="21"/>
    </location>
</feature>
<dbReference type="EMBL" id="LXQA010359863">
    <property type="protein sequence ID" value="MCI46601.1"/>
    <property type="molecule type" value="Genomic_DNA"/>
</dbReference>
<dbReference type="Proteomes" id="UP000265520">
    <property type="component" value="Unassembled WGS sequence"/>
</dbReference>
<protein>
    <submittedName>
        <fullName evidence="2">Uncharacterized protein</fullName>
    </submittedName>
</protein>
<sequence length="21" mass="2070">MIFISSGGLPPWVPDSGAPAA</sequence>
<feature type="non-terminal residue" evidence="2">
    <location>
        <position position="21"/>
    </location>
</feature>
<keyword evidence="3" id="KW-1185">Reference proteome</keyword>
<dbReference type="AlphaFoldDB" id="A0A392SCF6"/>
<comment type="caution">
    <text evidence="2">The sequence shown here is derived from an EMBL/GenBank/DDBJ whole genome shotgun (WGS) entry which is preliminary data.</text>
</comment>
<evidence type="ECO:0000313" key="3">
    <source>
        <dbReference type="Proteomes" id="UP000265520"/>
    </source>
</evidence>
<accession>A0A392SCF6</accession>
<evidence type="ECO:0000256" key="1">
    <source>
        <dbReference type="SAM" id="MobiDB-lite"/>
    </source>
</evidence>
<organism evidence="2 3">
    <name type="scientific">Trifolium medium</name>
    <dbReference type="NCBI Taxonomy" id="97028"/>
    <lineage>
        <taxon>Eukaryota</taxon>
        <taxon>Viridiplantae</taxon>
        <taxon>Streptophyta</taxon>
        <taxon>Embryophyta</taxon>
        <taxon>Tracheophyta</taxon>
        <taxon>Spermatophyta</taxon>
        <taxon>Magnoliopsida</taxon>
        <taxon>eudicotyledons</taxon>
        <taxon>Gunneridae</taxon>
        <taxon>Pentapetalae</taxon>
        <taxon>rosids</taxon>
        <taxon>fabids</taxon>
        <taxon>Fabales</taxon>
        <taxon>Fabaceae</taxon>
        <taxon>Papilionoideae</taxon>
        <taxon>50 kb inversion clade</taxon>
        <taxon>NPAAA clade</taxon>
        <taxon>Hologalegina</taxon>
        <taxon>IRL clade</taxon>
        <taxon>Trifolieae</taxon>
        <taxon>Trifolium</taxon>
    </lineage>
</organism>
<proteinExistence type="predicted"/>
<name>A0A392SCF6_9FABA</name>
<evidence type="ECO:0000313" key="2">
    <source>
        <dbReference type="EMBL" id="MCI46601.1"/>
    </source>
</evidence>
<reference evidence="2 3" key="1">
    <citation type="journal article" date="2018" name="Front. Plant Sci.">
        <title>Red Clover (Trifolium pratense) and Zigzag Clover (T. medium) - A Picture of Genomic Similarities and Differences.</title>
        <authorList>
            <person name="Dluhosova J."/>
            <person name="Istvanek J."/>
            <person name="Nedelnik J."/>
            <person name="Repkova J."/>
        </authorList>
    </citation>
    <scope>NUCLEOTIDE SEQUENCE [LARGE SCALE GENOMIC DNA]</scope>
    <source>
        <strain evidence="3">cv. 10/8</strain>
        <tissue evidence="2">Leaf</tissue>
    </source>
</reference>